<dbReference type="PANTHER" id="PTHR11946:SF109">
    <property type="entry name" value="VALINE--TRNA LIGASE"/>
    <property type="match status" value="1"/>
</dbReference>
<feature type="domain" description="Aminoacyl-tRNA synthetase class Ia" evidence="10">
    <location>
        <begin position="296"/>
        <end position="400"/>
    </location>
</feature>
<name>A0A1B0C404_9MUSC</name>
<dbReference type="STRING" id="67801.A0A1B0C404"/>
<comment type="similarity">
    <text evidence="1">Belongs to the class-I aminoacyl-tRNA synthetase family.</text>
</comment>
<dbReference type="PRINTS" id="PR00986">
    <property type="entry name" value="TRNASYNTHVAL"/>
</dbReference>
<dbReference type="GO" id="GO:0005829">
    <property type="term" value="C:cytosol"/>
    <property type="evidence" value="ECO:0007669"/>
    <property type="project" value="TreeGrafter"/>
</dbReference>
<dbReference type="VEuPathDB" id="VectorBase:GPPI048528"/>
<keyword evidence="6" id="KW-0648">Protein biosynthesis</keyword>
<dbReference type="GO" id="GO:0006438">
    <property type="term" value="P:valyl-tRNA aminoacylation"/>
    <property type="evidence" value="ECO:0007669"/>
    <property type="project" value="InterPro"/>
</dbReference>
<evidence type="ECO:0000256" key="2">
    <source>
        <dbReference type="ARBA" id="ARBA00013169"/>
    </source>
</evidence>
<keyword evidence="7" id="KW-0030">Aminoacyl-tRNA synthetase</keyword>
<dbReference type="FunFam" id="3.90.740.10:FF:000005">
    <property type="entry name" value="Valine--tRNA ligase, mitochondrial"/>
    <property type="match status" value="1"/>
</dbReference>
<organism evidence="11 12">
    <name type="scientific">Glossina palpalis gambiensis</name>
    <dbReference type="NCBI Taxonomy" id="67801"/>
    <lineage>
        <taxon>Eukaryota</taxon>
        <taxon>Metazoa</taxon>
        <taxon>Ecdysozoa</taxon>
        <taxon>Arthropoda</taxon>
        <taxon>Hexapoda</taxon>
        <taxon>Insecta</taxon>
        <taxon>Pterygota</taxon>
        <taxon>Neoptera</taxon>
        <taxon>Endopterygota</taxon>
        <taxon>Diptera</taxon>
        <taxon>Brachycera</taxon>
        <taxon>Muscomorpha</taxon>
        <taxon>Hippoboscoidea</taxon>
        <taxon>Glossinidae</taxon>
        <taxon>Glossina</taxon>
    </lineage>
</organism>
<dbReference type="Pfam" id="PF00133">
    <property type="entry name" value="tRNA-synt_1"/>
    <property type="match status" value="2"/>
</dbReference>
<evidence type="ECO:0000256" key="6">
    <source>
        <dbReference type="ARBA" id="ARBA00022917"/>
    </source>
</evidence>
<comment type="catalytic activity">
    <reaction evidence="9">
        <text>tRNA(Val) + L-valine + ATP = L-valyl-tRNA(Val) + AMP + diphosphate</text>
        <dbReference type="Rhea" id="RHEA:10704"/>
        <dbReference type="Rhea" id="RHEA-COMP:9672"/>
        <dbReference type="Rhea" id="RHEA-COMP:9708"/>
        <dbReference type="ChEBI" id="CHEBI:30616"/>
        <dbReference type="ChEBI" id="CHEBI:33019"/>
        <dbReference type="ChEBI" id="CHEBI:57762"/>
        <dbReference type="ChEBI" id="CHEBI:78442"/>
        <dbReference type="ChEBI" id="CHEBI:78537"/>
        <dbReference type="ChEBI" id="CHEBI:456215"/>
        <dbReference type="EC" id="6.1.1.9"/>
    </reaction>
</comment>
<dbReference type="AlphaFoldDB" id="A0A1B0C404"/>
<sequence>MVERLSLTRCGNGVVKRAKYDQLKLLGSSLDWSRVAFTMYPQLGNEMTEAFVRLHEEGCRSSRLVNWSCSLCSAISDIEEEKVEISGRTLLSIPGYSDKVEYGVLVKFAYCVEDSDEELVVAATRIEPMLGDTAVAVHPNDERYKHLHGKYVKHPFCDRRLPIIADDFVNMNFGTGALKITPAHDPNDYEVGKGHNLPFINIFTDEGRIVGDCRKFRLMRRFECRKKILLALQELELYRRCDNNPMIVPFCSRSKDVVEPIIKPRWYVKCNEMAEKATKARDNGDYWVIALKAEALQKASEKFQVEAHKIVLQQDEDVLDTWFSSGLFPSSVFGWPDQTDNLKTFFSTTFLETGLEWSFPIKRQLPFKQVYLHPMVRDAHGRKMSESLGNVIDPVDVIYGITLEGLPEQLMAYNLHRNEIKTATQGLTQDYPN</sequence>
<dbReference type="EMBL" id="JXJN01025216">
    <property type="status" value="NOT_ANNOTATED_CDS"/>
    <property type="molecule type" value="Genomic_DNA"/>
</dbReference>
<dbReference type="Gene3D" id="3.40.50.620">
    <property type="entry name" value="HUPs"/>
    <property type="match status" value="2"/>
</dbReference>
<dbReference type="EC" id="6.1.1.9" evidence="2"/>
<evidence type="ECO:0000256" key="4">
    <source>
        <dbReference type="ARBA" id="ARBA00022741"/>
    </source>
</evidence>
<evidence type="ECO:0000256" key="9">
    <source>
        <dbReference type="ARBA" id="ARBA00047552"/>
    </source>
</evidence>
<dbReference type="InterPro" id="IPR014729">
    <property type="entry name" value="Rossmann-like_a/b/a_fold"/>
</dbReference>
<dbReference type="PANTHER" id="PTHR11946">
    <property type="entry name" value="VALYL-TRNA SYNTHETASES"/>
    <property type="match status" value="1"/>
</dbReference>
<dbReference type="GO" id="GO:0005524">
    <property type="term" value="F:ATP binding"/>
    <property type="evidence" value="ECO:0007669"/>
    <property type="project" value="UniProtKB-KW"/>
</dbReference>
<dbReference type="GO" id="GO:0004832">
    <property type="term" value="F:valine-tRNA ligase activity"/>
    <property type="evidence" value="ECO:0007669"/>
    <property type="project" value="UniProtKB-EC"/>
</dbReference>
<keyword evidence="4" id="KW-0547">Nucleotide-binding</keyword>
<protein>
    <recommendedName>
        <fullName evidence="2">valine--tRNA ligase</fullName>
        <ecNumber evidence="2">6.1.1.9</ecNumber>
    </recommendedName>
    <alternativeName>
        <fullName evidence="8">Valyl-tRNA synthetase</fullName>
    </alternativeName>
</protein>
<dbReference type="SUPFAM" id="SSF52374">
    <property type="entry name" value="Nucleotidylyl transferase"/>
    <property type="match status" value="1"/>
</dbReference>
<evidence type="ECO:0000256" key="3">
    <source>
        <dbReference type="ARBA" id="ARBA00022598"/>
    </source>
</evidence>
<keyword evidence="5" id="KW-0067">ATP-binding</keyword>
<dbReference type="InterPro" id="IPR002300">
    <property type="entry name" value="aa-tRNA-synth_Ia"/>
</dbReference>
<dbReference type="InterPro" id="IPR002303">
    <property type="entry name" value="Valyl-tRNA_ligase"/>
</dbReference>
<evidence type="ECO:0000259" key="10">
    <source>
        <dbReference type="Pfam" id="PF00133"/>
    </source>
</evidence>
<dbReference type="Proteomes" id="UP000092460">
    <property type="component" value="Unassembled WGS sequence"/>
</dbReference>
<accession>A0A1B0C404</accession>
<reference evidence="11" key="2">
    <citation type="submission" date="2020-05" db="UniProtKB">
        <authorList>
            <consortium name="EnsemblMetazoa"/>
        </authorList>
    </citation>
    <scope>IDENTIFICATION</scope>
    <source>
        <strain evidence="11">IAEA</strain>
    </source>
</reference>
<evidence type="ECO:0000256" key="5">
    <source>
        <dbReference type="ARBA" id="ARBA00022840"/>
    </source>
</evidence>
<keyword evidence="12" id="KW-1185">Reference proteome</keyword>
<evidence type="ECO:0000256" key="7">
    <source>
        <dbReference type="ARBA" id="ARBA00023146"/>
    </source>
</evidence>
<evidence type="ECO:0000256" key="8">
    <source>
        <dbReference type="ARBA" id="ARBA00029936"/>
    </source>
</evidence>
<dbReference type="GO" id="GO:0002161">
    <property type="term" value="F:aminoacyl-tRNA deacylase activity"/>
    <property type="evidence" value="ECO:0007669"/>
    <property type="project" value="InterPro"/>
</dbReference>
<dbReference type="InterPro" id="IPR009008">
    <property type="entry name" value="Val/Leu/Ile-tRNA-synth_edit"/>
</dbReference>
<evidence type="ECO:0000313" key="12">
    <source>
        <dbReference type="Proteomes" id="UP000092460"/>
    </source>
</evidence>
<dbReference type="Gene3D" id="3.90.740.10">
    <property type="entry name" value="Valyl/Leucyl/Isoleucyl-tRNA synthetase, editing domain"/>
    <property type="match status" value="1"/>
</dbReference>
<evidence type="ECO:0000313" key="11">
    <source>
        <dbReference type="EnsemblMetazoa" id="GPPI048528-PA"/>
    </source>
</evidence>
<dbReference type="EnsemblMetazoa" id="GPPI048528-RA">
    <property type="protein sequence ID" value="GPPI048528-PA"/>
    <property type="gene ID" value="GPPI048528"/>
</dbReference>
<reference evidence="12" key="1">
    <citation type="submission" date="2015-01" db="EMBL/GenBank/DDBJ databases">
        <authorList>
            <person name="Aksoy S."/>
            <person name="Warren W."/>
            <person name="Wilson R.K."/>
        </authorList>
    </citation>
    <scope>NUCLEOTIDE SEQUENCE [LARGE SCALE GENOMIC DNA]</scope>
    <source>
        <strain evidence="12">IAEA</strain>
    </source>
</reference>
<feature type="domain" description="Aminoacyl-tRNA synthetase class Ia" evidence="10">
    <location>
        <begin position="21"/>
        <end position="288"/>
    </location>
</feature>
<evidence type="ECO:0000256" key="1">
    <source>
        <dbReference type="ARBA" id="ARBA00005594"/>
    </source>
</evidence>
<proteinExistence type="inferred from homology"/>
<keyword evidence="3" id="KW-0436">Ligase</keyword>
<dbReference type="SUPFAM" id="SSF50677">
    <property type="entry name" value="ValRS/IleRS/LeuRS editing domain"/>
    <property type="match status" value="1"/>
</dbReference>